<dbReference type="CDD" id="cd19081">
    <property type="entry name" value="AKR_AKR9C1"/>
    <property type="match status" value="1"/>
</dbReference>
<dbReference type="PANTHER" id="PTHR43364:SF4">
    <property type="entry name" value="NAD(P)-LINKED OXIDOREDUCTASE SUPERFAMILY PROTEIN"/>
    <property type="match status" value="1"/>
</dbReference>
<comment type="similarity">
    <text evidence="2">Belongs to the aldo/keto reductase family. Aldo/keto reductase 2 subfamily.</text>
</comment>
<proteinExistence type="evidence at transcript level"/>
<organism evidence="4">
    <name type="scientific">Haliotis discus hannai</name>
    <name type="common">Japanese abalone</name>
    <dbReference type="NCBI Taxonomy" id="42344"/>
    <lineage>
        <taxon>Eukaryota</taxon>
        <taxon>Metazoa</taxon>
        <taxon>Spiralia</taxon>
        <taxon>Lophotrochozoa</taxon>
        <taxon>Mollusca</taxon>
        <taxon>Gastropoda</taxon>
        <taxon>Vetigastropoda</taxon>
        <taxon>Lepetellida</taxon>
        <taxon>Haliotoidea</taxon>
        <taxon>Haliotidae</taxon>
        <taxon>Haliotis</taxon>
    </lineage>
</organism>
<feature type="domain" description="NADP-dependent oxidoreductase" evidence="3">
    <location>
        <begin position="24"/>
        <end position="338"/>
    </location>
</feature>
<dbReference type="InterPro" id="IPR023210">
    <property type="entry name" value="NADP_OxRdtase_dom"/>
</dbReference>
<keyword evidence="1" id="KW-0560">Oxidoreductase</keyword>
<dbReference type="EMBL" id="LC069040">
    <property type="protein sequence ID" value="BAU45070.1"/>
    <property type="molecule type" value="mRNA"/>
</dbReference>
<dbReference type="PRINTS" id="PR00069">
    <property type="entry name" value="ALDKETRDTASE"/>
</dbReference>
<sequence>MAAVPEESKVVYNFLGKSGLKVANICLGTMTFGDNKLGMWGQTSEELAHQILDRYVEWGGNFIDTADSYSGGKSESILGSWIKKQERERFVIATKVRAPVSESNPNSVGLSRRHIVESIQTSLERLQTDYVDLYQMHLWDDATPVEETVRTLDDLVRCGKVRYIGASNMLGWQMQRLVDLTQMMGTSPFISLQQQYSLVSRDSELEAFQVCKANGMGVLPWSPLKAGLLTGKYKRDSRPKEGRIGWAAEKGLAAQAWPAWDSLLEDDQIWNTLDTLEDIAKKHGKSIAQVSLRWVLQKDIVPSVLIGTTKTSQLDDNMGAANGWKLSPEDMAALDAVSAPKLPYPYEFNTRLNKSRSNPFVPTYAVQNSSG</sequence>
<evidence type="ECO:0000313" key="4">
    <source>
        <dbReference type="EMBL" id="BAU45070.1"/>
    </source>
</evidence>
<evidence type="ECO:0000259" key="3">
    <source>
        <dbReference type="Pfam" id="PF00248"/>
    </source>
</evidence>
<name>A0A125STX7_HALDH</name>
<dbReference type="Pfam" id="PF00248">
    <property type="entry name" value="Aldo_ket_red"/>
    <property type="match status" value="1"/>
</dbReference>
<dbReference type="InterPro" id="IPR036812">
    <property type="entry name" value="NAD(P)_OxRdtase_dom_sf"/>
</dbReference>
<evidence type="ECO:0000256" key="1">
    <source>
        <dbReference type="ARBA" id="ARBA00023002"/>
    </source>
</evidence>
<dbReference type="PANTHER" id="PTHR43364">
    <property type="entry name" value="NADH-SPECIFIC METHYLGLYOXAL REDUCTASE-RELATED"/>
    <property type="match status" value="1"/>
</dbReference>
<accession>A0A125STX7</accession>
<evidence type="ECO:0000256" key="2">
    <source>
        <dbReference type="ARBA" id="ARBA00038157"/>
    </source>
</evidence>
<reference evidence="4" key="1">
    <citation type="submission" date="2015-07" db="EMBL/GenBank/DDBJ databases">
        <title>A novel aldo/keto-reductase HdRed from the pacific abalone Haliotis discus hannai, that reduces alginate-derived 4-deoxy-L-erythro-5-hexoseulose uronic acid to 2-keto-3-deoxy gluconate.</title>
        <authorList>
            <person name="Mochizuki S."/>
            <person name="Nishiyama R."/>
            <person name="Inoue A."/>
            <person name="Ojima T."/>
        </authorList>
    </citation>
    <scope>NUCLEOTIDE SEQUENCE</scope>
</reference>
<dbReference type="SUPFAM" id="SSF51430">
    <property type="entry name" value="NAD(P)-linked oxidoreductase"/>
    <property type="match status" value="1"/>
</dbReference>
<dbReference type="AlphaFoldDB" id="A0A125STX7"/>
<dbReference type="Gene3D" id="3.20.20.100">
    <property type="entry name" value="NADP-dependent oxidoreductase domain"/>
    <property type="match status" value="1"/>
</dbReference>
<protein>
    <submittedName>
        <fullName evidence="4">4-deoxy-L-erythro-5-hexoseulose uronic acid reductase</fullName>
    </submittedName>
</protein>
<dbReference type="FunFam" id="3.20.20.100:FF:000004">
    <property type="entry name" value="Oxidoreductase, aldo/keto reductase"/>
    <property type="match status" value="1"/>
</dbReference>
<dbReference type="GO" id="GO:0005829">
    <property type="term" value="C:cytosol"/>
    <property type="evidence" value="ECO:0007669"/>
    <property type="project" value="UniProtKB-ARBA"/>
</dbReference>
<dbReference type="InterPro" id="IPR050523">
    <property type="entry name" value="AKR_Detox_Biosynth"/>
</dbReference>
<dbReference type="InterPro" id="IPR020471">
    <property type="entry name" value="AKR"/>
</dbReference>
<dbReference type="GO" id="GO:0016491">
    <property type="term" value="F:oxidoreductase activity"/>
    <property type="evidence" value="ECO:0007669"/>
    <property type="project" value="UniProtKB-KW"/>
</dbReference>